<comment type="caution">
    <text evidence="3">The sequence shown here is derived from an EMBL/GenBank/DDBJ whole genome shotgun (WGS) entry which is preliminary data.</text>
</comment>
<name>A0A317V6X0_9EURO</name>
<gene>
    <name evidence="3" type="ORF">BO94DRAFT_302566</name>
</gene>
<reference evidence="3 4" key="1">
    <citation type="submission" date="2016-12" db="EMBL/GenBank/DDBJ databases">
        <title>The genomes of Aspergillus section Nigri reveals drivers in fungal speciation.</title>
        <authorList>
            <consortium name="DOE Joint Genome Institute"/>
            <person name="Vesth T.C."/>
            <person name="Nybo J."/>
            <person name="Theobald S."/>
            <person name="Brandl J."/>
            <person name="Frisvad J.C."/>
            <person name="Nielsen K.F."/>
            <person name="Lyhne E.K."/>
            <person name="Kogle M.E."/>
            <person name="Kuo A."/>
            <person name="Riley R."/>
            <person name="Clum A."/>
            <person name="Nolan M."/>
            <person name="Lipzen A."/>
            <person name="Salamov A."/>
            <person name="Henrissat B."/>
            <person name="Wiebenga A."/>
            <person name="De Vries R.P."/>
            <person name="Grigoriev I.V."/>
            <person name="Mortensen U.H."/>
            <person name="Andersen M.R."/>
            <person name="Baker S.E."/>
        </authorList>
    </citation>
    <scope>NUCLEOTIDE SEQUENCE [LARGE SCALE GENOMIC DNA]</scope>
    <source>
        <strain evidence="3 4">CBS 115572</strain>
    </source>
</reference>
<dbReference type="GeneID" id="37108903"/>
<proteinExistence type="predicted"/>
<dbReference type="RefSeq" id="XP_025462245.1">
    <property type="nucleotide sequence ID" value="XM_025606760.1"/>
</dbReference>
<evidence type="ECO:0000256" key="1">
    <source>
        <dbReference type="SAM" id="MobiDB-lite"/>
    </source>
</evidence>
<organism evidence="3 4">
    <name type="scientific">Aspergillus sclerotioniger CBS 115572</name>
    <dbReference type="NCBI Taxonomy" id="1450535"/>
    <lineage>
        <taxon>Eukaryota</taxon>
        <taxon>Fungi</taxon>
        <taxon>Dikarya</taxon>
        <taxon>Ascomycota</taxon>
        <taxon>Pezizomycotina</taxon>
        <taxon>Eurotiomycetes</taxon>
        <taxon>Eurotiomycetidae</taxon>
        <taxon>Eurotiales</taxon>
        <taxon>Aspergillaceae</taxon>
        <taxon>Aspergillus</taxon>
        <taxon>Aspergillus subgen. Circumdati</taxon>
    </lineage>
</organism>
<dbReference type="EMBL" id="MSFK01000044">
    <property type="protein sequence ID" value="PWY68582.1"/>
    <property type="molecule type" value="Genomic_DNA"/>
</dbReference>
<evidence type="ECO:0000256" key="2">
    <source>
        <dbReference type="SAM" id="SignalP"/>
    </source>
</evidence>
<feature type="region of interest" description="Disordered" evidence="1">
    <location>
        <begin position="68"/>
        <end position="91"/>
    </location>
</feature>
<dbReference type="Proteomes" id="UP000246702">
    <property type="component" value="Unassembled WGS sequence"/>
</dbReference>
<evidence type="ECO:0000313" key="4">
    <source>
        <dbReference type="Proteomes" id="UP000246702"/>
    </source>
</evidence>
<keyword evidence="4" id="KW-1185">Reference proteome</keyword>
<evidence type="ECO:0000313" key="3">
    <source>
        <dbReference type="EMBL" id="PWY68582.1"/>
    </source>
</evidence>
<dbReference type="AlphaFoldDB" id="A0A317V6X0"/>
<feature type="signal peptide" evidence="2">
    <location>
        <begin position="1"/>
        <end position="15"/>
    </location>
</feature>
<feature type="chain" id="PRO_5016300719" evidence="2">
    <location>
        <begin position="16"/>
        <end position="91"/>
    </location>
</feature>
<keyword evidence="2" id="KW-0732">Signal</keyword>
<sequence>MLLLLDTMFYLLSSSISLCSKNTILAKLARRILIYISFPSSFPRPSYPKKGKFQASALLTSRNHKTCGGGGGVRGAQYKKKGNHGDLIENK</sequence>
<accession>A0A317V6X0</accession>
<protein>
    <submittedName>
        <fullName evidence="3">Uncharacterized protein</fullName>
    </submittedName>
</protein>